<dbReference type="NCBIfam" id="TIGR03860">
    <property type="entry name" value="FMN_nitrolo"/>
    <property type="match status" value="1"/>
</dbReference>
<comment type="similarity">
    <text evidence="5">Belongs to the NtaA/SnaA/DszA monooxygenase family.</text>
</comment>
<dbReference type="AlphaFoldDB" id="A0A853CQU4"/>
<feature type="region of interest" description="Disordered" evidence="7">
    <location>
        <begin position="300"/>
        <end position="320"/>
    </location>
</feature>
<feature type="binding site" evidence="6">
    <location>
        <position position="152"/>
    </location>
    <ligand>
        <name>FMN</name>
        <dbReference type="ChEBI" id="CHEBI:58210"/>
    </ligand>
</feature>
<feature type="binding site" evidence="6">
    <location>
        <position position="98"/>
    </location>
    <ligand>
        <name>FMN</name>
        <dbReference type="ChEBI" id="CHEBI:58210"/>
    </ligand>
</feature>
<dbReference type="PANTHER" id="PTHR30011">
    <property type="entry name" value="ALKANESULFONATE MONOOXYGENASE-RELATED"/>
    <property type="match status" value="1"/>
</dbReference>
<gene>
    <name evidence="9" type="ORF">HNR13_000580</name>
</gene>
<dbReference type="InterPro" id="IPR036661">
    <property type="entry name" value="Luciferase-like_sf"/>
</dbReference>
<evidence type="ECO:0000256" key="1">
    <source>
        <dbReference type="ARBA" id="ARBA00022630"/>
    </source>
</evidence>
<dbReference type="Gene3D" id="3.20.20.30">
    <property type="entry name" value="Luciferase-like domain"/>
    <property type="match status" value="1"/>
</dbReference>
<dbReference type="Pfam" id="PF00296">
    <property type="entry name" value="Bac_luciferase"/>
    <property type="match status" value="1"/>
</dbReference>
<feature type="binding site" evidence="6">
    <location>
        <position position="208"/>
    </location>
    <ligand>
        <name>FMN</name>
        <dbReference type="ChEBI" id="CHEBI:58210"/>
    </ligand>
</feature>
<proteinExistence type="inferred from homology"/>
<dbReference type="GO" id="GO:0016705">
    <property type="term" value="F:oxidoreductase activity, acting on paired donors, with incorporation or reduction of molecular oxygen"/>
    <property type="evidence" value="ECO:0007669"/>
    <property type="project" value="InterPro"/>
</dbReference>
<dbReference type="RefSeq" id="WP_179604358.1">
    <property type="nucleotide sequence ID" value="NZ_BAABEH010000001.1"/>
</dbReference>
<evidence type="ECO:0000256" key="5">
    <source>
        <dbReference type="ARBA" id="ARBA00033748"/>
    </source>
</evidence>
<evidence type="ECO:0000259" key="8">
    <source>
        <dbReference type="Pfam" id="PF00296"/>
    </source>
</evidence>
<evidence type="ECO:0000256" key="3">
    <source>
        <dbReference type="ARBA" id="ARBA00023002"/>
    </source>
</evidence>
<evidence type="ECO:0000256" key="4">
    <source>
        <dbReference type="ARBA" id="ARBA00023033"/>
    </source>
</evidence>
<evidence type="ECO:0000256" key="7">
    <source>
        <dbReference type="SAM" id="MobiDB-lite"/>
    </source>
</evidence>
<feature type="domain" description="Luciferase-like" evidence="8">
    <location>
        <begin position="25"/>
        <end position="380"/>
    </location>
</feature>
<reference evidence="9 10" key="1">
    <citation type="submission" date="2020-07" db="EMBL/GenBank/DDBJ databases">
        <title>Sequencing the genomes of 1000 actinobacteria strains.</title>
        <authorList>
            <person name="Klenk H.-P."/>
        </authorList>
    </citation>
    <scope>NUCLEOTIDE SEQUENCE [LARGE SCALE GENOMIC DNA]</scope>
    <source>
        <strain evidence="9 10">DSM 15165</strain>
    </source>
</reference>
<evidence type="ECO:0000313" key="9">
    <source>
        <dbReference type="EMBL" id="NYJ22293.1"/>
    </source>
</evidence>
<dbReference type="InterPro" id="IPR016215">
    <property type="entry name" value="NTA_MOA"/>
</dbReference>
<dbReference type="SUPFAM" id="SSF51679">
    <property type="entry name" value="Bacterial luciferase-like"/>
    <property type="match status" value="1"/>
</dbReference>
<dbReference type="Proteomes" id="UP000578352">
    <property type="component" value="Unassembled WGS sequence"/>
</dbReference>
<dbReference type="GO" id="GO:0004497">
    <property type="term" value="F:monooxygenase activity"/>
    <property type="evidence" value="ECO:0007669"/>
    <property type="project" value="UniProtKB-KW"/>
</dbReference>
<keyword evidence="3" id="KW-0560">Oxidoreductase</keyword>
<evidence type="ECO:0000256" key="6">
    <source>
        <dbReference type="PIRSR" id="PIRSR000337-1"/>
    </source>
</evidence>
<dbReference type="PANTHER" id="PTHR30011:SF16">
    <property type="entry name" value="C2H2 FINGER DOMAIN TRANSCRIPTION FACTOR (EUROFUNG)-RELATED"/>
    <property type="match status" value="1"/>
</dbReference>
<dbReference type="InterPro" id="IPR051260">
    <property type="entry name" value="Diverse_substr_monoxygenases"/>
</dbReference>
<dbReference type="PIRSF" id="PIRSF000337">
    <property type="entry name" value="NTA_MOA"/>
    <property type="match status" value="1"/>
</dbReference>
<accession>A0A853CQU4</accession>
<comment type="caution">
    <text evidence="9">The sequence shown here is derived from an EMBL/GenBank/DDBJ whole genome shotgun (WGS) entry which is preliminary data.</text>
</comment>
<keyword evidence="1 6" id="KW-0285">Flavoprotein</keyword>
<dbReference type="InterPro" id="IPR011251">
    <property type="entry name" value="Luciferase-like_dom"/>
</dbReference>
<name>A0A853CQU4_9MICO</name>
<keyword evidence="4 9" id="KW-0503">Monooxygenase</keyword>
<evidence type="ECO:0000256" key="2">
    <source>
        <dbReference type="ARBA" id="ARBA00022643"/>
    </source>
</evidence>
<protein>
    <submittedName>
        <fullName evidence="9">FMN-dependent oxidoreductase (Nitrilotriacetate monooxygenase family)</fullName>
    </submittedName>
</protein>
<keyword evidence="2 6" id="KW-0288">FMN</keyword>
<dbReference type="EMBL" id="JACCFL010000001">
    <property type="protein sequence ID" value="NYJ22293.1"/>
    <property type="molecule type" value="Genomic_DNA"/>
</dbReference>
<sequence length="445" mass="48491">MSQPAKRRLRLAAGVPGVNHWTVWGAPGAGSQIDFSTFEHVARTAERGFFDYFFLAEGLRVREHKGRLHELDVAGRPDNFSVLAAVAAVTEHIGLVGTASATFNEPYDLARRIASLDHLSGGRAGWNIVTSSDAFTGANFRRGGYLDYPDRYRRAAEFVELSRALWDSWDADGPQHYRFDGEFFDTEGWFPVAPGPQGHPVLVQAGDSGDGRDFAVTTADVVFSRHGEPEAGRAFRSDIRARALAAGRDPDGILVIPAVSIVLGDTPAEAEARARETQFTQVTPQTAIHLLEQIWGVDLSAHDPEGPVPTPPDSLGDQLTHGQARRVDDPLAAAHAWHAEAVERDWSIRELVVAKTTRHEFIGTPSQIAERLDDAAQTGAADGYVLSGSVVPHGIDEFVDKVVPLLQERGVLRTSYEHPTLRENLGLGDRPWVREGALARAELAS</sequence>
<organism evidence="9 10">
    <name type="scientific">Leifsonia shinshuensis</name>
    <dbReference type="NCBI Taxonomy" id="150026"/>
    <lineage>
        <taxon>Bacteria</taxon>
        <taxon>Bacillati</taxon>
        <taxon>Actinomycetota</taxon>
        <taxon>Actinomycetes</taxon>
        <taxon>Micrococcales</taxon>
        <taxon>Microbacteriaceae</taxon>
        <taxon>Leifsonia</taxon>
    </lineage>
</organism>
<evidence type="ECO:0000313" key="10">
    <source>
        <dbReference type="Proteomes" id="UP000578352"/>
    </source>
</evidence>